<reference evidence="6" key="1">
    <citation type="journal article" date="2014" name="FEMS Microbiol. Lett.">
        <title>Draft Genomic DNA Sequence of the Facultatively Methylotrophic Bacterium Acidomonas methanolica type strain MB58.</title>
        <authorList>
            <person name="Higashiura N."/>
            <person name="Hadano H."/>
            <person name="Hirakawa H."/>
            <person name="Matsutani M."/>
            <person name="Takabe S."/>
            <person name="Matsushita K."/>
            <person name="Azuma Y."/>
        </authorList>
    </citation>
    <scope>NUCLEOTIDE SEQUENCE [LARGE SCALE GENOMIC DNA]</scope>
    <source>
        <strain evidence="6">MB58</strain>
    </source>
</reference>
<dbReference type="InterPro" id="IPR016084">
    <property type="entry name" value="Haem_Oase-like_multi-hlx"/>
</dbReference>
<protein>
    <recommendedName>
        <fullName evidence="3">Pyrroloquinoline-quinone synthase</fullName>
        <ecNumber evidence="3">1.3.3.11</ecNumber>
    </recommendedName>
    <alternativeName>
        <fullName evidence="3">Coenzyme PQQ synthesis protein C</fullName>
    </alternativeName>
    <alternativeName>
        <fullName evidence="3">Pyrroloquinoline quinone biosynthesis protein C</fullName>
    </alternativeName>
</protein>
<dbReference type="Proteomes" id="UP000019760">
    <property type="component" value="Unassembled WGS sequence"/>
</dbReference>
<dbReference type="PANTHER" id="PTHR40279">
    <property type="entry name" value="PQQC-LIKE PROTEIN"/>
    <property type="match status" value="1"/>
</dbReference>
<dbReference type="OrthoDB" id="9800756at2"/>
<evidence type="ECO:0000313" key="6">
    <source>
        <dbReference type="Proteomes" id="UP000019760"/>
    </source>
</evidence>
<comment type="similarity">
    <text evidence="3">Belongs to the PqqC family.</text>
</comment>
<dbReference type="InterPro" id="IPR039068">
    <property type="entry name" value="PqqC-like"/>
</dbReference>
<evidence type="ECO:0000256" key="1">
    <source>
        <dbReference type="ARBA" id="ARBA00022905"/>
    </source>
</evidence>
<dbReference type="NCBIfam" id="TIGR02111">
    <property type="entry name" value="PQQ_syn_pqqC"/>
    <property type="match status" value="1"/>
</dbReference>
<reference evidence="5 6" key="2">
    <citation type="journal article" date="2014" name="FEMS Microbiol. Lett.">
        <title>Draft genomic DNA sequence of the facultatively methylotrophic bacterium Acidomonas methanolica type strain MB58.</title>
        <authorList>
            <person name="Higashiura N."/>
            <person name="Hadano H."/>
            <person name="Hirakawa H."/>
            <person name="Matsutani M."/>
            <person name="Takabe S."/>
            <person name="Matsushita K."/>
            <person name="Azuma Y."/>
        </authorList>
    </citation>
    <scope>NUCLEOTIDE SEQUENCE [LARGE SCALE GENOMIC DNA]</scope>
    <source>
        <strain evidence="5 6">MB58</strain>
    </source>
</reference>
<name>A0A023D7U8_ACIMT</name>
<dbReference type="PANTHER" id="PTHR40279:SF3">
    <property type="entry name" value="4-AMINOBENZOATE SYNTHASE"/>
    <property type="match status" value="1"/>
</dbReference>
<dbReference type="EC" id="1.3.3.11" evidence="3"/>
<evidence type="ECO:0000256" key="3">
    <source>
        <dbReference type="HAMAP-Rule" id="MF_00654"/>
    </source>
</evidence>
<comment type="pathway">
    <text evidence="3">Cofactor biosynthesis; pyrroloquinoline quinone biosynthesis.</text>
</comment>
<keyword evidence="1 3" id="KW-0884">PQQ biosynthesis</keyword>
<organism evidence="5 6">
    <name type="scientific">Acidomonas methanolica NBRC 104435</name>
    <dbReference type="NCBI Taxonomy" id="1231351"/>
    <lineage>
        <taxon>Bacteria</taxon>
        <taxon>Pseudomonadati</taxon>
        <taxon>Pseudomonadota</taxon>
        <taxon>Alphaproteobacteria</taxon>
        <taxon>Acetobacterales</taxon>
        <taxon>Acetobacteraceae</taxon>
        <taxon>Acidomonas</taxon>
    </lineage>
</organism>
<gene>
    <name evidence="3" type="primary">pqqC</name>
    <name evidence="5" type="ORF">Amme_109_018</name>
</gene>
<keyword evidence="2 3" id="KW-0560">Oxidoreductase</keyword>
<dbReference type="UniPathway" id="UPA00539"/>
<keyword evidence="6" id="KW-1185">Reference proteome</keyword>
<dbReference type="GO" id="GO:0018189">
    <property type="term" value="P:pyrroloquinoline quinone biosynthetic process"/>
    <property type="evidence" value="ECO:0007669"/>
    <property type="project" value="UniProtKB-UniRule"/>
</dbReference>
<evidence type="ECO:0000259" key="4">
    <source>
        <dbReference type="Pfam" id="PF03070"/>
    </source>
</evidence>
<dbReference type="RefSeq" id="WP_042060873.1">
    <property type="nucleotide sequence ID" value="NZ_BAND01000108.1"/>
</dbReference>
<dbReference type="GO" id="GO:0033732">
    <property type="term" value="F:pyrroloquinoline-quinone synthase activity"/>
    <property type="evidence" value="ECO:0007669"/>
    <property type="project" value="UniProtKB-EC"/>
</dbReference>
<dbReference type="SUPFAM" id="SSF48613">
    <property type="entry name" value="Heme oxygenase-like"/>
    <property type="match status" value="1"/>
</dbReference>
<comment type="caution">
    <text evidence="5">The sequence shown here is derived from an EMBL/GenBank/DDBJ whole genome shotgun (WGS) entry which is preliminary data.</text>
</comment>
<dbReference type="HAMAP" id="MF_00654">
    <property type="entry name" value="PQQ_syn_PqqC"/>
    <property type="match status" value="1"/>
</dbReference>
<dbReference type="InterPro" id="IPR004305">
    <property type="entry name" value="Thiaminase-2/PQQC"/>
</dbReference>
<proteinExistence type="inferred from homology"/>
<dbReference type="EMBL" id="BAND01000108">
    <property type="protein sequence ID" value="GAJ30174.1"/>
    <property type="molecule type" value="Genomic_DNA"/>
</dbReference>
<evidence type="ECO:0000313" key="5">
    <source>
        <dbReference type="EMBL" id="GAJ30174.1"/>
    </source>
</evidence>
<sequence length="247" mass="27789">MGVLSPDAFEQRLRAIGAARYHDRHPFHRALHDGKLNRLQVQAWALNRYYYQASIPRKDATLLARLPTAELRREWRRRLEDHDGSEPGTGGIARWLKLTDGLGLSRRYVESLRGLLPTTQFAVDAYVHFVGERSILEAIASSLTELFSPSIISERVSGMLRHYDFISEETLAYFKPRLTQAPRDSDFALTYVKEHARTAGEQDAAAAALEFKCAVLWSQLDALQHAYVEGHPPPGVFLGADTAEAFA</sequence>
<dbReference type="Pfam" id="PF03070">
    <property type="entry name" value="TENA_THI-4"/>
    <property type="match status" value="1"/>
</dbReference>
<comment type="function">
    <text evidence="3">Ring cyclization and eight-electron oxidation of 3a-(2-amino-2-carboxyethyl)-4,5-dioxo-4,5,6,7,8,9-hexahydroquinoline-7,9-dicarboxylic-acid to PQQ.</text>
</comment>
<feature type="domain" description="Thiaminase-2/PQQC" evidence="4">
    <location>
        <begin position="11"/>
        <end position="221"/>
    </location>
</feature>
<dbReference type="AlphaFoldDB" id="A0A023D7U8"/>
<accession>A0A023D7U8</accession>
<dbReference type="InterPro" id="IPR011845">
    <property type="entry name" value="PqqC"/>
</dbReference>
<comment type="catalytic activity">
    <reaction evidence="3">
        <text>6-(2-amino-2-carboxyethyl)-7,8-dioxo-1,2,3,4,7,8-hexahydroquinoline-2,4-dicarboxylate + 3 O2 = pyrroloquinoline quinone + 2 H2O2 + 2 H2O + H(+)</text>
        <dbReference type="Rhea" id="RHEA:10692"/>
        <dbReference type="ChEBI" id="CHEBI:15377"/>
        <dbReference type="ChEBI" id="CHEBI:15378"/>
        <dbReference type="ChEBI" id="CHEBI:15379"/>
        <dbReference type="ChEBI" id="CHEBI:16240"/>
        <dbReference type="ChEBI" id="CHEBI:58442"/>
        <dbReference type="ChEBI" id="CHEBI:58778"/>
        <dbReference type="EC" id="1.3.3.11"/>
    </reaction>
</comment>
<evidence type="ECO:0000256" key="2">
    <source>
        <dbReference type="ARBA" id="ARBA00023002"/>
    </source>
</evidence>
<dbReference type="Gene3D" id="1.20.910.10">
    <property type="entry name" value="Heme oxygenase-like"/>
    <property type="match status" value="1"/>
</dbReference>